<gene>
    <name evidence="1" type="ORF">PCASD_18408</name>
</gene>
<organism evidence="1 2">
    <name type="scientific">Puccinia coronata f. sp. avenae</name>
    <dbReference type="NCBI Taxonomy" id="200324"/>
    <lineage>
        <taxon>Eukaryota</taxon>
        <taxon>Fungi</taxon>
        <taxon>Dikarya</taxon>
        <taxon>Basidiomycota</taxon>
        <taxon>Pucciniomycotina</taxon>
        <taxon>Pucciniomycetes</taxon>
        <taxon>Pucciniales</taxon>
        <taxon>Pucciniaceae</taxon>
        <taxon>Puccinia</taxon>
    </lineage>
</organism>
<accession>A0A2N5TVC1</accession>
<sequence length="340" mass="38230">MRCELNKVVFQLRLRRKKLRKEDQPTIWWLMVVRNLLFIVASRATLCDPMHPSTFQASSAHGGNRDEQNACTGLENAYEGFTRTGNASAEPASLSENETMYYQRIMRETLEEMLSNPVYMQLAKTRSLNQSPDKSAAFRPRSSSSKDAVNYTAQLPWAADTLATPNEDLKLRMREELECNMRDPAFMRFAKAKAHDSTPASPPRPSYYPPNLAQANDAHHIIQANDAQHILLANDAHHILQANDDHRILVPHYEHRAYQYAHHNYVGAKPQDYPPCQSPIPGASSCKPAQYCYISAMQSHSNLRERAVTQGIGPTDSYIMGTGSLVGVTIDTNDPTWTGV</sequence>
<comment type="caution">
    <text evidence="1">The sequence shown here is derived from an EMBL/GenBank/DDBJ whole genome shotgun (WGS) entry which is preliminary data.</text>
</comment>
<name>A0A2N5TVC1_9BASI</name>
<proteinExistence type="predicted"/>
<evidence type="ECO:0000313" key="2">
    <source>
        <dbReference type="Proteomes" id="UP000235392"/>
    </source>
</evidence>
<reference evidence="1 2" key="1">
    <citation type="submission" date="2017-11" db="EMBL/GenBank/DDBJ databases">
        <title>De novo assembly and phasing of dikaryotic genomes from two isolates of Puccinia coronata f. sp. avenae, the causal agent of oat crown rust.</title>
        <authorList>
            <person name="Miller M.E."/>
            <person name="Zhang Y."/>
            <person name="Omidvar V."/>
            <person name="Sperschneider J."/>
            <person name="Schwessinger B."/>
            <person name="Raley C."/>
            <person name="Palmer J.M."/>
            <person name="Garnica D."/>
            <person name="Upadhyaya N."/>
            <person name="Rathjen J."/>
            <person name="Taylor J.M."/>
            <person name="Park R.F."/>
            <person name="Dodds P.N."/>
            <person name="Hirsch C.D."/>
            <person name="Kianian S.F."/>
            <person name="Figueroa M."/>
        </authorList>
    </citation>
    <scope>NUCLEOTIDE SEQUENCE [LARGE SCALE GENOMIC DNA]</scope>
    <source>
        <strain evidence="1">12SD80</strain>
    </source>
</reference>
<evidence type="ECO:0000313" key="1">
    <source>
        <dbReference type="EMBL" id="PLW29446.1"/>
    </source>
</evidence>
<dbReference type="Proteomes" id="UP000235392">
    <property type="component" value="Unassembled WGS sequence"/>
</dbReference>
<dbReference type="EMBL" id="PGCI01000331">
    <property type="protein sequence ID" value="PLW29446.1"/>
    <property type="molecule type" value="Genomic_DNA"/>
</dbReference>
<protein>
    <submittedName>
        <fullName evidence="1">Uncharacterized protein</fullName>
    </submittedName>
</protein>
<dbReference type="AlphaFoldDB" id="A0A2N5TVC1"/>